<feature type="transmembrane region" description="Helical" evidence="7">
    <location>
        <begin position="73"/>
        <end position="94"/>
    </location>
</feature>
<keyword evidence="5 7" id="KW-1133">Transmembrane helix</keyword>
<keyword evidence="9" id="KW-1185">Reference proteome</keyword>
<feature type="transmembrane region" description="Helical" evidence="7">
    <location>
        <begin position="381"/>
        <end position="402"/>
    </location>
</feature>
<feature type="transmembrane region" description="Helical" evidence="7">
    <location>
        <begin position="274"/>
        <end position="292"/>
    </location>
</feature>
<sequence length="494" mass="54464">MELLQLYLVFFKLGIVNFGGGYALFPLLEREFVTKRKWVTNQELADYYAVGQCTPGAFAVNISTFLGIRRKGIVGGIVATLGFVSPAFIIIFIIASLLTNFSSNTYVLNALAGIRVCVFFLIVYAIKKLSKSAIKDVPAGILAGLIAISAISFSIIPLYAYVIVAAIFGLIISFIREKKNKKELKEEKPKEEIKKAKAKKDHKPFLQALGMATLGFIVGITLGLIGAISFIFVKNKKYREGVLSSLILWLIFVFGIILRIALNTTIVFEVFFQFFKVGALAFGGGLATIPFLNELSLSTNWFSLTDLANMLAVSESTPGAMGVNMSTYVGYTVFDTYLGNLGLSFLGSMMSTLGLVAPSVIVIFFVSLFLEKFKDNKYVNWIFYGLRAASIGLIFAAIYSVLKVSLFHQYVDQNGKVIDALSYAFNQAFSNVSSFGDFFISIWNFLNLLFNWKACGLGVVFALAIFGFKKHPILYIAFAAFLGISLNMYELIVV</sequence>
<reference evidence="8 9" key="1">
    <citation type="submission" date="2018-08" db="EMBL/GenBank/DDBJ databases">
        <title>Genomic Encyclopedia of Archaeal and Bacterial Type Strains, Phase II (KMG-II): from individual species to whole genera.</title>
        <authorList>
            <person name="Goeker M."/>
        </authorList>
    </citation>
    <scope>NUCLEOTIDE SEQUENCE [LARGE SCALE GENOMIC DNA]</scope>
    <source>
        <strain evidence="8 9">ATCC 27112</strain>
    </source>
</reference>
<evidence type="ECO:0000256" key="4">
    <source>
        <dbReference type="ARBA" id="ARBA00022692"/>
    </source>
</evidence>
<protein>
    <submittedName>
        <fullName evidence="8">Putative chromate ion transporter</fullName>
    </submittedName>
</protein>
<name>A0A397S1E7_9MOLU</name>
<dbReference type="AlphaFoldDB" id="A0A397S1E7"/>
<comment type="similarity">
    <text evidence="2">Belongs to the chromate ion transporter (CHR) (TC 2.A.51) family.</text>
</comment>
<keyword evidence="6 7" id="KW-0472">Membrane</keyword>
<dbReference type="PIRSF" id="PIRSF004810">
    <property type="entry name" value="ChrA"/>
    <property type="match status" value="1"/>
</dbReference>
<proteinExistence type="inferred from homology"/>
<evidence type="ECO:0000256" key="5">
    <source>
        <dbReference type="ARBA" id="ARBA00022989"/>
    </source>
</evidence>
<feature type="transmembrane region" description="Helical" evidence="7">
    <location>
        <begin position="133"/>
        <end position="152"/>
    </location>
</feature>
<dbReference type="InParanoid" id="A0A397S1E7"/>
<keyword evidence="4 7" id="KW-0812">Transmembrane</keyword>
<feature type="transmembrane region" description="Helical" evidence="7">
    <location>
        <begin position="473"/>
        <end position="492"/>
    </location>
</feature>
<dbReference type="InterPro" id="IPR052518">
    <property type="entry name" value="CHR_Transporter"/>
</dbReference>
<dbReference type="RefSeq" id="WP_211321037.1">
    <property type="nucleotide sequence ID" value="NZ_QXEV01000007.1"/>
</dbReference>
<dbReference type="EMBL" id="QXEV01000007">
    <property type="protein sequence ID" value="RIA77787.1"/>
    <property type="molecule type" value="Genomic_DNA"/>
</dbReference>
<dbReference type="GO" id="GO:0015109">
    <property type="term" value="F:chromate transmembrane transporter activity"/>
    <property type="evidence" value="ECO:0007669"/>
    <property type="project" value="InterPro"/>
</dbReference>
<feature type="transmembrane region" description="Helical" evidence="7">
    <location>
        <begin position="442"/>
        <end position="466"/>
    </location>
</feature>
<dbReference type="Pfam" id="PF02417">
    <property type="entry name" value="Chromate_transp"/>
    <property type="match status" value="2"/>
</dbReference>
<dbReference type="PANTHER" id="PTHR43663:SF1">
    <property type="entry name" value="CHROMATE TRANSPORTER"/>
    <property type="match status" value="1"/>
</dbReference>
<comment type="caution">
    <text evidence="8">The sequence shown here is derived from an EMBL/GenBank/DDBJ whole genome shotgun (WGS) entry which is preliminary data.</text>
</comment>
<evidence type="ECO:0000256" key="6">
    <source>
        <dbReference type="ARBA" id="ARBA00023136"/>
    </source>
</evidence>
<feature type="transmembrane region" description="Helical" evidence="7">
    <location>
        <begin position="345"/>
        <end position="369"/>
    </location>
</feature>
<evidence type="ECO:0000256" key="3">
    <source>
        <dbReference type="ARBA" id="ARBA00022475"/>
    </source>
</evidence>
<dbReference type="Proteomes" id="UP000266506">
    <property type="component" value="Unassembled WGS sequence"/>
</dbReference>
<organism evidence="8 9">
    <name type="scientific">Anaeroplasma bactoclasticum</name>
    <dbReference type="NCBI Taxonomy" id="2088"/>
    <lineage>
        <taxon>Bacteria</taxon>
        <taxon>Bacillati</taxon>
        <taxon>Mycoplasmatota</taxon>
        <taxon>Mollicutes</taxon>
        <taxon>Anaeroplasmatales</taxon>
        <taxon>Anaeroplasmataceae</taxon>
        <taxon>Anaeroplasma</taxon>
    </lineage>
</organism>
<evidence type="ECO:0000313" key="8">
    <source>
        <dbReference type="EMBL" id="RIA77787.1"/>
    </source>
</evidence>
<evidence type="ECO:0000256" key="2">
    <source>
        <dbReference type="ARBA" id="ARBA00005262"/>
    </source>
</evidence>
<dbReference type="InterPro" id="IPR003370">
    <property type="entry name" value="Chromate_transpt"/>
</dbReference>
<accession>A0A397S1E7</accession>
<evidence type="ECO:0000256" key="7">
    <source>
        <dbReference type="SAM" id="Phobius"/>
    </source>
</evidence>
<keyword evidence="3" id="KW-1003">Cell membrane</keyword>
<feature type="transmembrane region" description="Helical" evidence="7">
    <location>
        <begin position="243"/>
        <end position="262"/>
    </location>
</feature>
<feature type="transmembrane region" description="Helical" evidence="7">
    <location>
        <begin position="106"/>
        <end position="126"/>
    </location>
</feature>
<gene>
    <name evidence="8" type="ORF">EI71_00941</name>
</gene>
<dbReference type="PANTHER" id="PTHR43663">
    <property type="entry name" value="CHROMATE TRANSPORT PROTEIN-RELATED"/>
    <property type="match status" value="1"/>
</dbReference>
<feature type="transmembrane region" description="Helical" evidence="7">
    <location>
        <begin position="6"/>
        <end position="28"/>
    </location>
</feature>
<dbReference type="InterPro" id="IPR014047">
    <property type="entry name" value="Chr_Tranpt_l_chain"/>
</dbReference>
<evidence type="ECO:0000256" key="1">
    <source>
        <dbReference type="ARBA" id="ARBA00004651"/>
    </source>
</evidence>
<evidence type="ECO:0000313" key="9">
    <source>
        <dbReference type="Proteomes" id="UP000266506"/>
    </source>
</evidence>
<dbReference type="GO" id="GO:0005886">
    <property type="term" value="C:plasma membrane"/>
    <property type="evidence" value="ECO:0007669"/>
    <property type="project" value="UniProtKB-SubCell"/>
</dbReference>
<feature type="transmembrane region" description="Helical" evidence="7">
    <location>
        <begin position="205"/>
        <end position="231"/>
    </location>
</feature>
<comment type="subcellular location">
    <subcellularLocation>
        <location evidence="1">Cell membrane</location>
        <topology evidence="1">Multi-pass membrane protein</topology>
    </subcellularLocation>
</comment>